<evidence type="ECO:0000313" key="2">
    <source>
        <dbReference type="EMBL" id="MBB5187106.1"/>
    </source>
</evidence>
<protein>
    <recommendedName>
        <fullName evidence="1">Transposon Tn7 transposition protein TnsD C-terminal domain-containing protein</fullName>
    </recommendedName>
</protein>
<dbReference type="Pfam" id="PF15978">
    <property type="entry name" value="TnsD"/>
    <property type="match status" value="1"/>
</dbReference>
<comment type="caution">
    <text evidence="2">The sequence shown here is derived from an EMBL/GenBank/DDBJ whole genome shotgun (WGS) entry which is preliminary data.</text>
</comment>
<evidence type="ECO:0000313" key="3">
    <source>
        <dbReference type="Proteomes" id="UP000536640"/>
    </source>
</evidence>
<organism evidence="2 3">
    <name type="scientific">Zhongshania antarctica</name>
    <dbReference type="NCBI Taxonomy" id="641702"/>
    <lineage>
        <taxon>Bacteria</taxon>
        <taxon>Pseudomonadati</taxon>
        <taxon>Pseudomonadota</taxon>
        <taxon>Gammaproteobacteria</taxon>
        <taxon>Cellvibrionales</taxon>
        <taxon>Spongiibacteraceae</taxon>
        <taxon>Zhongshania</taxon>
    </lineage>
</organism>
<reference evidence="2 3" key="1">
    <citation type="submission" date="2020-08" db="EMBL/GenBank/DDBJ databases">
        <title>Genomic Encyclopedia of Type Strains, Phase IV (KMG-IV): sequencing the most valuable type-strain genomes for metagenomic binning, comparative biology and taxonomic classification.</title>
        <authorList>
            <person name="Goeker M."/>
        </authorList>
    </citation>
    <scope>NUCLEOTIDE SEQUENCE [LARGE SCALE GENOMIC DNA]</scope>
    <source>
        <strain evidence="2 3">DSM 25701</strain>
    </source>
</reference>
<dbReference type="EMBL" id="JACHHW010000003">
    <property type="protein sequence ID" value="MBB5187106.1"/>
    <property type="molecule type" value="Genomic_DNA"/>
</dbReference>
<feature type="domain" description="Transposon Tn7 transposition protein TnsD C-terminal" evidence="1">
    <location>
        <begin position="88"/>
        <end position="423"/>
    </location>
</feature>
<proteinExistence type="predicted"/>
<dbReference type="InterPro" id="IPR032750">
    <property type="entry name" value="TnsD_C"/>
</dbReference>
<dbReference type="Proteomes" id="UP000536640">
    <property type="component" value="Unassembled WGS sequence"/>
</dbReference>
<keyword evidence="3" id="KW-1185">Reference proteome</keyword>
<sequence length="450" mass="51705">MEQRLLNSPRANSTAVGGLIHTPEIAAKPFYCGQCISNDISKYGINRRLVIHQLPGFTACAEHALQLQHLDDKQEHPSPGLTSDITISKLAEDLIRITRARGWLDDVQQRYWWKLQTMQMATSGQHIRYHAIEEAFYHYWRQEKSSELVGLLSETLRLLPQILHGSTSRLRHPIKHLLISGWLFDGDLEAIYEISPPAARKRPKRSKSDNLDSTATALRMLSSGLSRRRIAHATQLSPAMIIKIANEHGLPVSRRPKFLTATDRKNILSLAQKNDSLEEISAKLGLHEATICKIIEETPQLVANRKAARFAARQLHHRTALSNYFGVYPQGTKTEVRAACYRSWMWLYRHDKKWLESTLPKSKKKGRTRRDRSNRDEQLTLTIDAILAKVKRPLTLTDLRRQAELHDRIYDELNELPQTRARLKKAIDDGEIDMTRLKAPSKWLKNIQTR</sequence>
<accession>A0A840R3J7</accession>
<evidence type="ECO:0000259" key="1">
    <source>
        <dbReference type="Pfam" id="PF15978"/>
    </source>
</evidence>
<gene>
    <name evidence="2" type="ORF">HNQ57_001369</name>
</gene>
<dbReference type="AlphaFoldDB" id="A0A840R3J7"/>
<name>A0A840R3J7_9GAMM</name>